<feature type="signal peptide" evidence="1">
    <location>
        <begin position="1"/>
        <end position="22"/>
    </location>
</feature>
<accession>A0A1I4S155</accession>
<keyword evidence="1" id="KW-0732">Signal</keyword>
<organism evidence="2 3">
    <name type="scientific">Halopseudomonas yangmingensis</name>
    <dbReference type="NCBI Taxonomy" id="1720063"/>
    <lineage>
        <taxon>Bacteria</taxon>
        <taxon>Pseudomonadati</taxon>
        <taxon>Pseudomonadota</taxon>
        <taxon>Gammaproteobacteria</taxon>
        <taxon>Pseudomonadales</taxon>
        <taxon>Pseudomonadaceae</taxon>
        <taxon>Halopseudomonas</taxon>
    </lineage>
</organism>
<dbReference type="SUPFAM" id="SSF53850">
    <property type="entry name" value="Periplasmic binding protein-like II"/>
    <property type="match status" value="1"/>
</dbReference>
<dbReference type="Proteomes" id="UP000243629">
    <property type="component" value="Unassembled WGS sequence"/>
</dbReference>
<evidence type="ECO:0000313" key="3">
    <source>
        <dbReference type="Proteomes" id="UP000243629"/>
    </source>
</evidence>
<evidence type="ECO:0000256" key="1">
    <source>
        <dbReference type="SAM" id="SignalP"/>
    </source>
</evidence>
<sequence length="291" mass="32860">MSLWHRLMLVVLLALPRFSAAAGSEPESIDWVLWPIPSAVIVVDGKPADGTAVRGLQLLMDELPQFKANYRLGNRLRQQRDMQQGRQFCSMPLLPREDSDQYGLFIPYMVSTPIQAAVRHSDLPELPLQDGNLSLTRVLAETSMQIGASAHRTYPPQIRKLIDQAHAMQRAQRIAGSPSGENLLRMVSHGRIDLTFEFSSVTQAFTRHTMLPEPLYSLPVAEHRELVITGIYCTRSAWGERVIAELEQGVRRISANPLALLDIYRQWVPQETFEAFEKQLLDYYAGRGLSP</sequence>
<dbReference type="AlphaFoldDB" id="A0A1I4S155"/>
<dbReference type="OrthoDB" id="8439154at2"/>
<evidence type="ECO:0000313" key="2">
    <source>
        <dbReference type="EMBL" id="SFM58248.1"/>
    </source>
</evidence>
<proteinExistence type="predicted"/>
<gene>
    <name evidence="2" type="ORF">SAMN05216217_108110</name>
</gene>
<evidence type="ECO:0008006" key="4">
    <source>
        <dbReference type="Google" id="ProtNLM"/>
    </source>
</evidence>
<name>A0A1I4S155_9GAMM</name>
<feature type="chain" id="PRO_5017218027" description="TIGR02285 family protein" evidence="1">
    <location>
        <begin position="23"/>
        <end position="291"/>
    </location>
</feature>
<dbReference type="EMBL" id="FOUI01000008">
    <property type="protein sequence ID" value="SFM58248.1"/>
    <property type="molecule type" value="Genomic_DNA"/>
</dbReference>
<dbReference type="STRING" id="1720063.SAMN05216217_108110"/>
<keyword evidence="3" id="KW-1185">Reference proteome</keyword>
<reference evidence="3" key="1">
    <citation type="submission" date="2016-10" db="EMBL/GenBank/DDBJ databases">
        <authorList>
            <person name="Varghese N."/>
            <person name="Submissions S."/>
        </authorList>
    </citation>
    <scope>NUCLEOTIDE SEQUENCE [LARGE SCALE GENOMIC DNA]</scope>
    <source>
        <strain evidence="3">DSM 24213</strain>
    </source>
</reference>
<protein>
    <recommendedName>
        <fullName evidence="4">TIGR02285 family protein</fullName>
    </recommendedName>
</protein>
<dbReference type="RefSeq" id="WP_143069580.1">
    <property type="nucleotide sequence ID" value="NZ_FOUI01000008.1"/>
</dbReference>